<proteinExistence type="predicted"/>
<accession>A0A084GBY9</accession>
<protein>
    <submittedName>
        <fullName evidence="3">Uncharacterized protein</fullName>
    </submittedName>
</protein>
<evidence type="ECO:0000313" key="4">
    <source>
        <dbReference type="Proteomes" id="UP000028545"/>
    </source>
</evidence>
<evidence type="ECO:0000313" key="3">
    <source>
        <dbReference type="EMBL" id="KEZ44851.1"/>
    </source>
</evidence>
<feature type="region of interest" description="Disordered" evidence="1">
    <location>
        <begin position="1"/>
        <end position="23"/>
    </location>
</feature>
<keyword evidence="2" id="KW-0472">Membrane</keyword>
<keyword evidence="2" id="KW-1133">Transmembrane helix</keyword>
<dbReference type="RefSeq" id="XP_016644650.1">
    <property type="nucleotide sequence ID" value="XM_016785868.1"/>
</dbReference>
<keyword evidence="2" id="KW-0812">Transmembrane</keyword>
<evidence type="ECO:0000256" key="2">
    <source>
        <dbReference type="SAM" id="Phobius"/>
    </source>
</evidence>
<dbReference type="VEuPathDB" id="FungiDB:SAPIO_CDS2974"/>
<sequence length="284" mass="31560">MAQPVDIEMGEANTNDASTHKRAPDPWFEYPEDVIDKGLWGLSFRLSQDNTLGHHHLYQPAAQRALKYLAAGAQRQFLAVLERDKNGPSPPDGEFDEHNEDLCRMLEKYYVFLLKFAAVCNLPVPSKTGLKRLEDMVKIHLGTNHQLPSIENPEQYRTLAPKDPVYRLIDFLLSNDWTSPWLFWLPGKATLIDGETFTETDMRRVHVTAMVIKAVGIGLGCFLPVCLLIFGSGSTQVFSGLSLAICAVAVAVMLYGAEGGMLLVLTYLTMVITAVLTRQFASSS</sequence>
<dbReference type="AlphaFoldDB" id="A0A084GBY9"/>
<feature type="transmembrane region" description="Helical" evidence="2">
    <location>
        <begin position="237"/>
        <end position="255"/>
    </location>
</feature>
<organism evidence="3 4">
    <name type="scientific">Pseudallescheria apiosperma</name>
    <name type="common">Scedosporium apiospermum</name>
    <dbReference type="NCBI Taxonomy" id="563466"/>
    <lineage>
        <taxon>Eukaryota</taxon>
        <taxon>Fungi</taxon>
        <taxon>Dikarya</taxon>
        <taxon>Ascomycota</taxon>
        <taxon>Pezizomycotina</taxon>
        <taxon>Sordariomycetes</taxon>
        <taxon>Hypocreomycetidae</taxon>
        <taxon>Microascales</taxon>
        <taxon>Microascaceae</taxon>
        <taxon>Scedosporium</taxon>
    </lineage>
</organism>
<dbReference type="EMBL" id="JOWA01000087">
    <property type="protein sequence ID" value="KEZ44851.1"/>
    <property type="molecule type" value="Genomic_DNA"/>
</dbReference>
<evidence type="ECO:0000256" key="1">
    <source>
        <dbReference type="SAM" id="MobiDB-lite"/>
    </source>
</evidence>
<keyword evidence="4" id="KW-1185">Reference proteome</keyword>
<dbReference type="Proteomes" id="UP000028545">
    <property type="component" value="Unassembled WGS sequence"/>
</dbReference>
<gene>
    <name evidence="3" type="ORF">SAPIO_CDS2974</name>
</gene>
<reference evidence="3 4" key="1">
    <citation type="journal article" date="2014" name="Genome Announc.">
        <title>Draft genome sequence of the pathogenic fungus Scedosporium apiospermum.</title>
        <authorList>
            <person name="Vandeputte P."/>
            <person name="Ghamrawi S."/>
            <person name="Rechenmann M."/>
            <person name="Iltis A."/>
            <person name="Giraud S."/>
            <person name="Fleury M."/>
            <person name="Thornton C."/>
            <person name="Delhaes L."/>
            <person name="Meyer W."/>
            <person name="Papon N."/>
            <person name="Bouchara J.P."/>
        </authorList>
    </citation>
    <scope>NUCLEOTIDE SEQUENCE [LARGE SCALE GENOMIC DNA]</scope>
    <source>
        <strain evidence="3 4">IHEM 14462</strain>
    </source>
</reference>
<feature type="transmembrane region" description="Helical" evidence="2">
    <location>
        <begin position="211"/>
        <end position="231"/>
    </location>
</feature>
<feature type="transmembrane region" description="Helical" evidence="2">
    <location>
        <begin position="262"/>
        <end position="281"/>
    </location>
</feature>
<dbReference type="GeneID" id="27722046"/>
<comment type="caution">
    <text evidence="3">The sequence shown here is derived from an EMBL/GenBank/DDBJ whole genome shotgun (WGS) entry which is preliminary data.</text>
</comment>
<dbReference type="HOGENOM" id="CLU_980568_0_0_1"/>
<dbReference type="KEGG" id="sapo:SAPIO_CDS2974"/>
<name>A0A084GBY9_PSEDA</name>